<dbReference type="PROSITE" id="PS50238">
    <property type="entry name" value="RHOGAP"/>
    <property type="match status" value="1"/>
</dbReference>
<protein>
    <submittedName>
        <fullName evidence="4">GEM-interacting protein</fullName>
    </submittedName>
</protein>
<feature type="region of interest" description="Disordered" evidence="2">
    <location>
        <begin position="897"/>
        <end position="939"/>
    </location>
</feature>
<dbReference type="GO" id="GO:0007165">
    <property type="term" value="P:signal transduction"/>
    <property type="evidence" value="ECO:0007669"/>
    <property type="project" value="InterPro"/>
</dbReference>
<keyword evidence="5" id="KW-1185">Reference proteome</keyword>
<evidence type="ECO:0000313" key="4">
    <source>
        <dbReference type="EMBL" id="TPP64177.1"/>
    </source>
</evidence>
<dbReference type="CDD" id="cd00159">
    <property type="entry name" value="RhoGAP"/>
    <property type="match status" value="1"/>
</dbReference>
<comment type="caution">
    <text evidence="4">The sequence shown here is derived from an EMBL/GenBank/DDBJ whole genome shotgun (WGS) entry which is preliminary data.</text>
</comment>
<feature type="compositionally biased region" description="Low complexity" evidence="2">
    <location>
        <begin position="153"/>
        <end position="170"/>
    </location>
</feature>
<dbReference type="InterPro" id="IPR051025">
    <property type="entry name" value="RhoGAP"/>
</dbReference>
<dbReference type="SMART" id="SM00324">
    <property type="entry name" value="RhoGAP"/>
    <property type="match status" value="1"/>
</dbReference>
<organism evidence="4 5">
    <name type="scientific">Fasciola gigantica</name>
    <name type="common">Giant liver fluke</name>
    <dbReference type="NCBI Taxonomy" id="46835"/>
    <lineage>
        <taxon>Eukaryota</taxon>
        <taxon>Metazoa</taxon>
        <taxon>Spiralia</taxon>
        <taxon>Lophotrochozoa</taxon>
        <taxon>Platyhelminthes</taxon>
        <taxon>Trematoda</taxon>
        <taxon>Digenea</taxon>
        <taxon>Plagiorchiida</taxon>
        <taxon>Echinostomata</taxon>
        <taxon>Echinostomatoidea</taxon>
        <taxon>Fasciolidae</taxon>
        <taxon>Fasciola</taxon>
    </lineage>
</organism>
<feature type="region of interest" description="Disordered" evidence="2">
    <location>
        <begin position="750"/>
        <end position="793"/>
    </location>
</feature>
<dbReference type="SUPFAM" id="SSF103657">
    <property type="entry name" value="BAR/IMD domain-like"/>
    <property type="match status" value="1"/>
</dbReference>
<dbReference type="GO" id="GO:0051056">
    <property type="term" value="P:regulation of small GTPase mediated signal transduction"/>
    <property type="evidence" value="ECO:0007669"/>
    <property type="project" value="UniProtKB-ARBA"/>
</dbReference>
<dbReference type="GO" id="GO:0005096">
    <property type="term" value="F:GTPase activator activity"/>
    <property type="evidence" value="ECO:0007669"/>
    <property type="project" value="UniProtKB-KW"/>
</dbReference>
<feature type="compositionally biased region" description="Low complexity" evidence="2">
    <location>
        <begin position="831"/>
        <end position="846"/>
    </location>
</feature>
<evidence type="ECO:0000313" key="5">
    <source>
        <dbReference type="Proteomes" id="UP000316759"/>
    </source>
</evidence>
<dbReference type="InterPro" id="IPR008936">
    <property type="entry name" value="Rho_GTPase_activation_prot"/>
</dbReference>
<feature type="compositionally biased region" description="Polar residues" evidence="2">
    <location>
        <begin position="905"/>
        <end position="914"/>
    </location>
</feature>
<feature type="region of interest" description="Disordered" evidence="2">
    <location>
        <begin position="384"/>
        <end position="410"/>
    </location>
</feature>
<dbReference type="PANTHER" id="PTHR15228">
    <property type="entry name" value="SPERMATHECAL PHYSIOLOGY VARIANT"/>
    <property type="match status" value="1"/>
</dbReference>
<sequence>MKTQRLSLARMLIDHCKETETHNTKRCRELLEVLTRQRTLFEKTRKFLKDKWKSDVKRMLDAENSLIKTKSAYYQRCQTGVKLREELAMAQNQLNEMNAGMPVVAGSGPVIPSGSISPGPISPGQGQSAPTTNSPMGANQGQTVGSTASLTQDIADSAPDSAATSTSSTSNQVAKQRAKVERLEKQLSDNDKKEIEQMYAYREAVEQANHRLCELEKSKMEILCDTRLTIRKSDEVVKDSLAELFNHLYTTRINMVKQYETIAAAFQDYVPCSEYRALIEEHIQKGVDTYPEKYQFAGFHEASSSGGKLDSLTGRFSGRSIGSARDASDNDPLAGTRSAMCIHSDSDSEGEDEPGPSKSGGLVSTSSNVLSSLVEFGSNLFRPDSKKSVRGKRGQGSAGSTNQAAMSGSATTESLDTLTAQLANLEKEYIAACYPIARCVAAIEKQPGGLETHGIYRVPASKAKVASLLESIQSSQPMTPEKASDDIAMLSQEHPLTLAGLIKTRLIALPEPLLTYNLYPNFVELGKIFDASDANILKELVKRLQLLINHLSPGNKRLAGLLFHHLYRVAACQSENQMSSANLGTMFGPTVLRQKPKFQVANMMEFMDNKGQTRVVEVLIDQVVEIFGPAEHYDPVYILTSPPPTVDDEIGLRRSSGPLTRRNTATAAAAATAKSTDSKPLLLHPQAARAQSTNASVSGQDSSDIETGMNLSTATLQPCLLRSATISAASPGRSAALIGHPLPLYTPYRPTTPTMPTDTRTSTISVGSESQSSPSQAQTIDAPDPSMDKKSIHIPVPVPDVTLKADDTNTLTALHQQPSSAVRNLKKHVATSDATSASTTNTTTSSGIGGSGKVSLGFVGKQLTLVGKQLMPGEKSTTSSTPSSCIISNLVIGRRRPMGLRLSPSGRQESASDSTKIKDPIDLDDYTYIDTDPSDGSYT</sequence>
<reference evidence="4 5" key="1">
    <citation type="submission" date="2019-04" db="EMBL/GenBank/DDBJ databases">
        <title>Annotation for the trematode Fasciola gigantica.</title>
        <authorList>
            <person name="Choi Y.-J."/>
        </authorList>
    </citation>
    <scope>NUCLEOTIDE SEQUENCE [LARGE SCALE GENOMIC DNA]</scope>
    <source>
        <strain evidence="4">Uganda_cow_1</strain>
    </source>
</reference>
<feature type="region of interest" description="Disordered" evidence="2">
    <location>
        <begin position="105"/>
        <end position="186"/>
    </location>
</feature>
<dbReference type="STRING" id="46835.A0A504Z0Y6"/>
<accession>A0A504Z0Y6</accession>
<name>A0A504Z0Y6_FASGI</name>
<dbReference type="SUPFAM" id="SSF48350">
    <property type="entry name" value="GTPase activation domain, GAP"/>
    <property type="match status" value="1"/>
</dbReference>
<evidence type="ECO:0000259" key="3">
    <source>
        <dbReference type="PROSITE" id="PS50238"/>
    </source>
</evidence>
<feature type="compositionally biased region" description="Low complexity" evidence="2">
    <location>
        <begin position="750"/>
        <end position="778"/>
    </location>
</feature>
<dbReference type="InterPro" id="IPR027267">
    <property type="entry name" value="AH/BAR_dom_sf"/>
</dbReference>
<evidence type="ECO:0000256" key="1">
    <source>
        <dbReference type="ARBA" id="ARBA00022468"/>
    </source>
</evidence>
<gene>
    <name evidence="4" type="ORF">FGIG_09876</name>
</gene>
<dbReference type="EMBL" id="SUNJ01004775">
    <property type="protein sequence ID" value="TPP64177.1"/>
    <property type="molecule type" value="Genomic_DNA"/>
</dbReference>
<dbReference type="Gene3D" id="1.10.555.10">
    <property type="entry name" value="Rho GTPase activation protein"/>
    <property type="match status" value="1"/>
</dbReference>
<feature type="compositionally biased region" description="Polar residues" evidence="2">
    <location>
        <begin position="131"/>
        <end position="152"/>
    </location>
</feature>
<dbReference type="AlphaFoldDB" id="A0A504Z0Y6"/>
<dbReference type="PANTHER" id="PTHR15228:SF25">
    <property type="entry name" value="F-BAR DOMAIN-CONTAINING PROTEIN"/>
    <property type="match status" value="1"/>
</dbReference>
<dbReference type="Pfam" id="PF00620">
    <property type="entry name" value="RhoGAP"/>
    <property type="match status" value="1"/>
</dbReference>
<evidence type="ECO:0000256" key="2">
    <source>
        <dbReference type="SAM" id="MobiDB-lite"/>
    </source>
</evidence>
<feature type="compositionally biased region" description="Low complexity" evidence="2">
    <location>
        <begin position="105"/>
        <end position="130"/>
    </location>
</feature>
<dbReference type="Proteomes" id="UP000316759">
    <property type="component" value="Unassembled WGS sequence"/>
</dbReference>
<feature type="domain" description="Rho-GAP" evidence="3">
    <location>
        <begin position="423"/>
        <end position="627"/>
    </location>
</feature>
<feature type="compositionally biased region" description="Polar residues" evidence="2">
    <location>
        <begin position="398"/>
        <end position="410"/>
    </location>
</feature>
<feature type="region of interest" description="Disordered" evidence="2">
    <location>
        <begin position="817"/>
        <end position="851"/>
    </location>
</feature>
<dbReference type="Gene3D" id="1.20.1270.60">
    <property type="entry name" value="Arfaptin homology (AH) domain/BAR domain"/>
    <property type="match status" value="1"/>
</dbReference>
<proteinExistence type="predicted"/>
<dbReference type="OrthoDB" id="79452at2759"/>
<keyword evidence="1" id="KW-0343">GTPase activation</keyword>
<feature type="region of interest" description="Disordered" evidence="2">
    <location>
        <begin position="343"/>
        <end position="364"/>
    </location>
</feature>
<dbReference type="InterPro" id="IPR000198">
    <property type="entry name" value="RhoGAP_dom"/>
</dbReference>